<feature type="transmembrane region" description="Helical" evidence="6">
    <location>
        <begin position="288"/>
        <end position="310"/>
    </location>
</feature>
<keyword evidence="4 6" id="KW-1133">Transmembrane helix</keyword>
<feature type="domain" description="ABC3 transporter permease C-terminal" evidence="7">
    <location>
        <begin position="294"/>
        <end position="407"/>
    </location>
</feature>
<comment type="subcellular location">
    <subcellularLocation>
        <location evidence="1">Cell membrane</location>
        <topology evidence="1">Multi-pass membrane protein</topology>
    </subcellularLocation>
</comment>
<keyword evidence="10" id="KW-1185">Reference proteome</keyword>
<dbReference type="InterPro" id="IPR025857">
    <property type="entry name" value="MacB_PCD"/>
</dbReference>
<reference evidence="9 10" key="1">
    <citation type="submission" date="2019-09" db="EMBL/GenBank/DDBJ databases">
        <title>Chitinophaga ginsengihumi sp. nov., isolated from soil of ginseng rhizosphere.</title>
        <authorList>
            <person name="Lee J."/>
        </authorList>
    </citation>
    <scope>NUCLEOTIDE SEQUENCE [LARGE SCALE GENOMIC DNA]</scope>
    <source>
        <strain evidence="9 10">BN140078</strain>
    </source>
</reference>
<dbReference type="InterPro" id="IPR050250">
    <property type="entry name" value="Macrolide_Exporter_MacB"/>
</dbReference>
<sequence>MIRFINQKYCCMLRNYFNIAKRSLIKNRLSSLINIFGLAIGLAAAILIFLLIKQDLDKDKFHHNLADIHLLMMNQPQEGRIFTGSSTCGPLADALRGQLPEITHIARTSSTSRQLLTYGDKSIYEQGMFAEPDFFNIFRFPAVMGSPISALQETGNIIITEATAHKLFGDENAVGKIIRHNNEYDLKVAAVIRDIPANSSLRFNVVLPFRMFEQQNQRLVSEWNSYILATYVSLQPGVNMAALNKKLTAIILPKTDNKDTRLFAYPYHDLQLFGSFKNGKPNGGRIEIIILLSAIGLFILLIACVNFMNLSTARSMHRAREVGVRKTLGASRRQVILQFLTEALTTTLAAFILAVLFAWLILPSINHAIGGNLTLSFTDWQTVGVLLGLAVLTGLVSGSYPAFFLSAFEPVRVLKGVTGNGKKGGLLRKGLVTFQFIISIALIITTIVIFKQQAYIENRPIGYEQDNLVEIPASGDMGNGFAILKEELLQIPGIKSVSASTDNMVQYGGATNDINWPGKTADQNFMINISHVQYDWARTTGARIIAGRDFSTAYGSDSLGVILNQAAVKRMGLKEPVIGAMLGNYAVIGVVADFSFNDAFNSPGPLAVYLGTGGMNHFFIRLANNDHWQQTMARVEKTVKKHHPSYPFEFHFTKDIYEKKFTGIRATGQVLSLTGILAIFISCLGLFGLSAFLAERRTKEIGIRKVFGAGVAKIWLMLSWEFIKPVLIAFVVAAPLAGWGMHMLLTSFEYHINLSWWMFAAGGVTALVVALATVSWQGIRAALIPPAESLRAE</sequence>
<feature type="transmembrane region" description="Helical" evidence="6">
    <location>
        <begin position="670"/>
        <end position="693"/>
    </location>
</feature>
<feature type="transmembrane region" description="Helical" evidence="6">
    <location>
        <begin position="714"/>
        <end position="736"/>
    </location>
</feature>
<keyword evidence="2" id="KW-1003">Cell membrane</keyword>
<name>A0A5B2VRI2_9BACT</name>
<dbReference type="GO" id="GO:0022857">
    <property type="term" value="F:transmembrane transporter activity"/>
    <property type="evidence" value="ECO:0007669"/>
    <property type="project" value="TreeGrafter"/>
</dbReference>
<accession>A0A5B2VRI2</accession>
<keyword evidence="3 6" id="KW-0812">Transmembrane</keyword>
<feature type="transmembrane region" description="Helical" evidence="6">
    <location>
        <begin position="756"/>
        <end position="776"/>
    </location>
</feature>
<comment type="caution">
    <text evidence="9">The sequence shown here is derived from an EMBL/GenBank/DDBJ whole genome shotgun (WGS) entry which is preliminary data.</text>
</comment>
<evidence type="ECO:0000256" key="1">
    <source>
        <dbReference type="ARBA" id="ARBA00004651"/>
    </source>
</evidence>
<feature type="transmembrane region" description="Helical" evidence="6">
    <location>
        <begin position="426"/>
        <end position="450"/>
    </location>
</feature>
<feature type="transmembrane region" description="Helical" evidence="6">
    <location>
        <begin position="335"/>
        <end position="362"/>
    </location>
</feature>
<protein>
    <submittedName>
        <fullName evidence="9">FtsX-like permease family protein</fullName>
    </submittedName>
</protein>
<proteinExistence type="predicted"/>
<organism evidence="9 10">
    <name type="scientific">Chitinophaga agrisoli</name>
    <dbReference type="NCBI Taxonomy" id="2607653"/>
    <lineage>
        <taxon>Bacteria</taxon>
        <taxon>Pseudomonadati</taxon>
        <taxon>Bacteroidota</taxon>
        <taxon>Chitinophagia</taxon>
        <taxon>Chitinophagales</taxon>
        <taxon>Chitinophagaceae</taxon>
        <taxon>Chitinophaga</taxon>
    </lineage>
</organism>
<evidence type="ECO:0000256" key="5">
    <source>
        <dbReference type="ARBA" id="ARBA00023136"/>
    </source>
</evidence>
<dbReference type="EMBL" id="VUOC01000004">
    <property type="protein sequence ID" value="KAA2240797.1"/>
    <property type="molecule type" value="Genomic_DNA"/>
</dbReference>
<dbReference type="InterPro" id="IPR003838">
    <property type="entry name" value="ABC3_permease_C"/>
</dbReference>
<dbReference type="Pfam" id="PF02687">
    <property type="entry name" value="FtsX"/>
    <property type="match status" value="2"/>
</dbReference>
<dbReference type="GO" id="GO:0005886">
    <property type="term" value="C:plasma membrane"/>
    <property type="evidence" value="ECO:0007669"/>
    <property type="project" value="UniProtKB-SubCell"/>
</dbReference>
<evidence type="ECO:0000256" key="6">
    <source>
        <dbReference type="SAM" id="Phobius"/>
    </source>
</evidence>
<keyword evidence="5 6" id="KW-0472">Membrane</keyword>
<evidence type="ECO:0000259" key="7">
    <source>
        <dbReference type="Pfam" id="PF02687"/>
    </source>
</evidence>
<feature type="transmembrane region" description="Helical" evidence="6">
    <location>
        <begin position="382"/>
        <end position="405"/>
    </location>
</feature>
<dbReference type="AlphaFoldDB" id="A0A5B2VRI2"/>
<evidence type="ECO:0000256" key="4">
    <source>
        <dbReference type="ARBA" id="ARBA00022989"/>
    </source>
</evidence>
<evidence type="ECO:0000313" key="10">
    <source>
        <dbReference type="Proteomes" id="UP000324611"/>
    </source>
</evidence>
<dbReference type="Proteomes" id="UP000324611">
    <property type="component" value="Unassembled WGS sequence"/>
</dbReference>
<evidence type="ECO:0000313" key="9">
    <source>
        <dbReference type="EMBL" id="KAA2240797.1"/>
    </source>
</evidence>
<feature type="transmembrane region" description="Helical" evidence="6">
    <location>
        <begin position="31"/>
        <end position="52"/>
    </location>
</feature>
<dbReference type="PANTHER" id="PTHR30572">
    <property type="entry name" value="MEMBRANE COMPONENT OF TRANSPORTER-RELATED"/>
    <property type="match status" value="1"/>
</dbReference>
<gene>
    <name evidence="9" type="ORF">F0L74_32190</name>
</gene>
<dbReference type="Pfam" id="PF12704">
    <property type="entry name" value="MacB_PCD"/>
    <property type="match status" value="1"/>
</dbReference>
<feature type="domain" description="ABC3 transporter permease C-terminal" evidence="7">
    <location>
        <begin position="675"/>
        <end position="781"/>
    </location>
</feature>
<dbReference type="PANTHER" id="PTHR30572:SF18">
    <property type="entry name" value="ABC-TYPE MACROLIDE FAMILY EXPORT SYSTEM PERMEASE COMPONENT 2"/>
    <property type="match status" value="1"/>
</dbReference>
<evidence type="ECO:0000259" key="8">
    <source>
        <dbReference type="Pfam" id="PF12704"/>
    </source>
</evidence>
<reference evidence="9 10" key="2">
    <citation type="submission" date="2019-09" db="EMBL/GenBank/DDBJ databases">
        <authorList>
            <person name="Jin C."/>
        </authorList>
    </citation>
    <scope>NUCLEOTIDE SEQUENCE [LARGE SCALE GENOMIC DNA]</scope>
    <source>
        <strain evidence="9 10">BN140078</strain>
    </source>
</reference>
<evidence type="ECO:0000256" key="3">
    <source>
        <dbReference type="ARBA" id="ARBA00022692"/>
    </source>
</evidence>
<evidence type="ECO:0000256" key="2">
    <source>
        <dbReference type="ARBA" id="ARBA00022475"/>
    </source>
</evidence>
<feature type="domain" description="MacB-like periplasmic core" evidence="8">
    <location>
        <begin position="31"/>
        <end position="249"/>
    </location>
</feature>